<dbReference type="SFLD" id="SFLDF00027">
    <property type="entry name" value="p-type_atpase"/>
    <property type="match status" value="1"/>
</dbReference>
<comment type="subcellular location">
    <subcellularLocation>
        <location evidence="1">Cell membrane</location>
        <topology evidence="1">Multi-pass membrane protein</topology>
    </subcellularLocation>
</comment>
<keyword evidence="4" id="KW-0067">ATP-binding</keyword>
<dbReference type="Gene3D" id="3.40.50.1000">
    <property type="entry name" value="HAD superfamily/HAD-like"/>
    <property type="match status" value="1"/>
</dbReference>
<dbReference type="EMBL" id="BMRP01000022">
    <property type="protein sequence ID" value="GGU82005.1"/>
    <property type="molecule type" value="Genomic_DNA"/>
</dbReference>
<feature type="domain" description="P-type ATPase A" evidence="9">
    <location>
        <begin position="781"/>
        <end position="887"/>
    </location>
</feature>
<evidence type="ECO:0000313" key="12">
    <source>
        <dbReference type="Proteomes" id="UP000654471"/>
    </source>
</evidence>
<dbReference type="InterPro" id="IPR001757">
    <property type="entry name" value="P_typ_ATPase"/>
</dbReference>
<dbReference type="Pfam" id="PF00702">
    <property type="entry name" value="Hydrolase"/>
    <property type="match status" value="1"/>
</dbReference>
<keyword evidence="2" id="KW-0812">Transmembrane</keyword>
<dbReference type="InterPro" id="IPR023299">
    <property type="entry name" value="ATPase_P-typ_cyto_dom_N"/>
</dbReference>
<dbReference type="PANTHER" id="PTHR42861">
    <property type="entry name" value="CALCIUM-TRANSPORTING ATPASE"/>
    <property type="match status" value="1"/>
</dbReference>
<dbReference type="InterPro" id="IPR036412">
    <property type="entry name" value="HAD-like_sf"/>
</dbReference>
<evidence type="ECO:0000256" key="7">
    <source>
        <dbReference type="ARBA" id="ARBA00023136"/>
    </source>
</evidence>
<sequence length="1514" mass="155229">MLRLLTGLPAAGLGRALAVPARVVRHLASPADALRRGAAELAFAGVRTAANAAAEASATAVRVTRVARRALTPDDGCWRAGSRLQLPLRPRPGATDVTGLEQAAQKVAAAVQEHPDVLLAYWDAGLSRLVIQVAGEALVGAVERRAAELATGYGLEHRGGGEEPQLPHPGGIGEVRAAALALACDTAGIATAVSARMMRLKRPPRLVTAAVTVLREDSRVRGVLHRRLGAAGTDLALAAVHAAAHGLGQSPVALVLDGALRTGQLAEALARAAAFDTAHDALCVPDRPSLSGAGLPRPPVRPNPGEEYAGVAVAGSLVGAVATLVFTRRLAGAAEAVLAGSPKAARYGPAAFTSALGLALAHGGMLVRGVERLRQLELVDTVVLHPGALHGRRRTVLDVRPTSDSWDHDRLWHAATSALRGSGDATAAVDGVAVDLRPAPGEEEPAETGSMIASAGGADVGIVGVGWELDPLAEDVLDAARRAGLSVVMVDDPSLGEFGALADTVVASERPLAEVVRELQDEGRVVLTVARISHDDTAGQHLLAGLLAGDLALSVTDERGAVVWGADVLVLNGLEGVWRLLAAAPAARAVGRRSKTLAQSGAALSGLLVVTGGSPARRVLLPAGIRLSPVNAAAGAALFTGWRAAYGAAGRKAPRPGPRVPWHTLHPLEALSRLAERPRTVPGVLSRARTRVDAVAQLPVFTPARMTVSLFTAVRAELDDPLTPVLAVGAAASAVLGSTVDALLVTGALGMNALVGGVQRLRAERALAALAVGQRQTVRLVTDSRTGATATVDAARLAPGDLIELATDDVVPADARLLQAADLEVDESALTGESLPTRKQVAATPRAAVADRSCMVYEGTTVVAGRGRAVVVGTGGQTQAGRAASLATRVPPAAGVQARLQELTKRVLPLTLAGGAAVTALSLLRGRPVREAVGGGVAVAVAAVPEGLPLVATVAQMAAARRLSRRGVLVRAPRTLEALGRIDTMCFDKTGTLTENRLRVVRLVTTRGAAYTTDDPEPAKVLLTAARACPDADETGVHAHATDEAVLAAAPLDRKWVQSDTRPFEASRGYAAAVGQHADDEPQLVVKGAPEVVVPCCTDVPPDTEERAQSLAGEGLRLLAVARRRLSPGDVSDVLDEPLQGLEFLGFVALADTPRASSAPLVAGLRQAGLRPVILTGDHPQTARTVAVSLGWPADVTMVTGDRLSALDRAGRAELLRDCGVVARVAPEQKLQVIEALREAGRVVAMVGDGANDAAAIRAADVGVGIAARGSAAARNAADLVLTGDELSVLVDAVAEGRALWRSVGDAISILIGGNFGEVGFTVLGTLLDGVSPLSTRQLLLVNLLTDMFPAMAVAVTPQDVKPSEEPPSDDTPVGIAALGAPLAHQIRQRGLVTGLGATTAWLIGRLTPGSARRTSTMALCGVVGAQLTQTVRGRQHSPLTMATAFGSALVLAGIVQTPGISHFFGCTPLGPVAWTGVGASVGVAALSPWMLPPVEDLLTRVAATLGPPVHVTR</sequence>
<dbReference type="InterPro" id="IPR023214">
    <property type="entry name" value="HAD_sf"/>
</dbReference>
<keyword evidence="12" id="KW-1185">Reference proteome</keyword>
<dbReference type="InterPro" id="IPR006068">
    <property type="entry name" value="ATPase_P-typ_cation-transptr_C"/>
</dbReference>
<dbReference type="Proteomes" id="UP000654471">
    <property type="component" value="Unassembled WGS sequence"/>
</dbReference>
<dbReference type="Gene3D" id="3.40.1110.10">
    <property type="entry name" value="Calcium-transporting ATPase, cytoplasmic domain N"/>
    <property type="match status" value="1"/>
</dbReference>
<dbReference type="Pfam" id="PF00122">
    <property type="entry name" value="E1-E2_ATPase"/>
    <property type="match status" value="1"/>
</dbReference>
<dbReference type="NCBIfam" id="TIGR01494">
    <property type="entry name" value="ATPase_P-type"/>
    <property type="match status" value="2"/>
</dbReference>
<comment type="caution">
    <text evidence="11">The sequence shown here is derived from an EMBL/GenBank/DDBJ whole genome shotgun (WGS) entry which is preliminary data.</text>
</comment>
<evidence type="ECO:0000256" key="1">
    <source>
        <dbReference type="ARBA" id="ARBA00004651"/>
    </source>
</evidence>
<dbReference type="PROSITE" id="PS00154">
    <property type="entry name" value="ATPASE_E1_E2"/>
    <property type="match status" value="1"/>
</dbReference>
<dbReference type="InterPro" id="IPR008250">
    <property type="entry name" value="ATPase_P-typ_transduc_dom_A_sf"/>
</dbReference>
<dbReference type="SUPFAM" id="SSF56784">
    <property type="entry name" value="HAD-like"/>
    <property type="match status" value="1"/>
</dbReference>
<evidence type="ECO:0000256" key="6">
    <source>
        <dbReference type="ARBA" id="ARBA00022989"/>
    </source>
</evidence>
<dbReference type="PRINTS" id="PR00120">
    <property type="entry name" value="HATPASE"/>
</dbReference>
<evidence type="ECO:0000259" key="10">
    <source>
        <dbReference type="Pfam" id="PF00689"/>
    </source>
</evidence>
<dbReference type="SUPFAM" id="SSF81653">
    <property type="entry name" value="Calcium ATPase, transduction domain A"/>
    <property type="match status" value="1"/>
</dbReference>
<dbReference type="SFLD" id="SFLDS00003">
    <property type="entry name" value="Haloacid_Dehalogenase"/>
    <property type="match status" value="1"/>
</dbReference>
<dbReference type="PRINTS" id="PR00119">
    <property type="entry name" value="CATATPASE"/>
</dbReference>
<keyword evidence="3" id="KW-0547">Nucleotide-binding</keyword>
<evidence type="ECO:0000259" key="9">
    <source>
        <dbReference type="Pfam" id="PF00122"/>
    </source>
</evidence>
<organism evidence="11 12">
    <name type="scientific">Streptomyces albospinus</name>
    <dbReference type="NCBI Taxonomy" id="285515"/>
    <lineage>
        <taxon>Bacteria</taxon>
        <taxon>Bacillati</taxon>
        <taxon>Actinomycetota</taxon>
        <taxon>Actinomycetes</taxon>
        <taxon>Kitasatosporales</taxon>
        <taxon>Streptomycetaceae</taxon>
        <taxon>Streptomyces</taxon>
    </lineage>
</organism>
<evidence type="ECO:0000256" key="3">
    <source>
        <dbReference type="ARBA" id="ARBA00022741"/>
    </source>
</evidence>
<dbReference type="InterPro" id="IPR023298">
    <property type="entry name" value="ATPase_P-typ_TM_dom_sf"/>
</dbReference>
<reference evidence="12" key="1">
    <citation type="journal article" date="2019" name="Int. J. Syst. Evol. Microbiol.">
        <title>The Global Catalogue of Microorganisms (GCM) 10K type strain sequencing project: providing services to taxonomists for standard genome sequencing and annotation.</title>
        <authorList>
            <consortium name="The Broad Institute Genomics Platform"/>
            <consortium name="The Broad Institute Genome Sequencing Center for Infectious Disease"/>
            <person name="Wu L."/>
            <person name="Ma J."/>
        </authorList>
    </citation>
    <scope>NUCLEOTIDE SEQUENCE [LARGE SCALE GENOMIC DNA]</scope>
    <source>
        <strain evidence="12">JCM 3399</strain>
    </source>
</reference>
<evidence type="ECO:0000256" key="5">
    <source>
        <dbReference type="ARBA" id="ARBA00022967"/>
    </source>
</evidence>
<evidence type="ECO:0000256" key="2">
    <source>
        <dbReference type="ARBA" id="ARBA00022692"/>
    </source>
</evidence>
<evidence type="ECO:0008006" key="13">
    <source>
        <dbReference type="Google" id="ProtNLM"/>
    </source>
</evidence>
<evidence type="ECO:0000256" key="4">
    <source>
        <dbReference type="ARBA" id="ARBA00022840"/>
    </source>
</evidence>
<dbReference type="InterPro" id="IPR059000">
    <property type="entry name" value="ATPase_P-type_domA"/>
</dbReference>
<proteinExistence type="predicted"/>
<keyword evidence="7" id="KW-0472">Membrane</keyword>
<keyword evidence="6" id="KW-1133">Transmembrane helix</keyword>
<gene>
    <name evidence="11" type="ORF">GCM10010211_54970</name>
</gene>
<dbReference type="SFLD" id="SFLDG00002">
    <property type="entry name" value="C1.7:_P-type_atpase_like"/>
    <property type="match status" value="1"/>
</dbReference>
<protein>
    <recommendedName>
        <fullName evidence="13">Cation-transporting ATPase I</fullName>
    </recommendedName>
</protein>
<keyword evidence="5" id="KW-1278">Translocase</keyword>
<dbReference type="SUPFAM" id="SSF81665">
    <property type="entry name" value="Calcium ATPase, transmembrane domain M"/>
    <property type="match status" value="1"/>
</dbReference>
<feature type="domain" description="Cation-transporting P-type ATPase C-terminal" evidence="10">
    <location>
        <begin position="1332"/>
        <end position="1485"/>
    </location>
</feature>
<dbReference type="InterPro" id="IPR018303">
    <property type="entry name" value="ATPase_P-typ_P_site"/>
</dbReference>
<dbReference type="Gene3D" id="2.70.150.10">
    <property type="entry name" value="Calcium-transporting ATPase, cytoplasmic transduction domain A"/>
    <property type="match status" value="1"/>
</dbReference>
<dbReference type="InterPro" id="IPR044492">
    <property type="entry name" value="P_typ_ATPase_HD_dom"/>
</dbReference>
<comment type="catalytic activity">
    <reaction evidence="8">
        <text>ATP + H2O = ADP + phosphate + H(+)</text>
        <dbReference type="Rhea" id="RHEA:13065"/>
        <dbReference type="ChEBI" id="CHEBI:15377"/>
        <dbReference type="ChEBI" id="CHEBI:15378"/>
        <dbReference type="ChEBI" id="CHEBI:30616"/>
        <dbReference type="ChEBI" id="CHEBI:43474"/>
        <dbReference type="ChEBI" id="CHEBI:456216"/>
    </reaction>
</comment>
<dbReference type="Pfam" id="PF00689">
    <property type="entry name" value="Cation_ATPase_C"/>
    <property type="match status" value="1"/>
</dbReference>
<evidence type="ECO:0000256" key="8">
    <source>
        <dbReference type="ARBA" id="ARBA00049360"/>
    </source>
</evidence>
<evidence type="ECO:0000313" key="11">
    <source>
        <dbReference type="EMBL" id="GGU82005.1"/>
    </source>
</evidence>
<accession>A0ABQ2VE83</accession>
<name>A0ABQ2VE83_9ACTN</name>
<dbReference type="Gene3D" id="1.20.1110.10">
    <property type="entry name" value="Calcium-transporting ATPase, transmembrane domain"/>
    <property type="match status" value="1"/>
</dbReference>